<feature type="region of interest" description="Disordered" evidence="1">
    <location>
        <begin position="1"/>
        <end position="143"/>
    </location>
</feature>
<feature type="compositionally biased region" description="Polar residues" evidence="1">
    <location>
        <begin position="11"/>
        <end position="20"/>
    </location>
</feature>
<reference evidence="2" key="1">
    <citation type="journal article" date="2020" name="Nat. Commun.">
        <title>Large-scale genome sequencing of mycorrhizal fungi provides insights into the early evolution of symbiotic traits.</title>
        <authorList>
            <person name="Miyauchi S."/>
            <person name="Kiss E."/>
            <person name="Kuo A."/>
            <person name="Drula E."/>
            <person name="Kohler A."/>
            <person name="Sanchez-Garcia M."/>
            <person name="Morin E."/>
            <person name="Andreopoulos B."/>
            <person name="Barry K.W."/>
            <person name="Bonito G."/>
            <person name="Buee M."/>
            <person name="Carver A."/>
            <person name="Chen C."/>
            <person name="Cichocki N."/>
            <person name="Clum A."/>
            <person name="Culley D."/>
            <person name="Crous P.W."/>
            <person name="Fauchery L."/>
            <person name="Girlanda M."/>
            <person name="Hayes R.D."/>
            <person name="Keri Z."/>
            <person name="LaButti K."/>
            <person name="Lipzen A."/>
            <person name="Lombard V."/>
            <person name="Magnuson J."/>
            <person name="Maillard F."/>
            <person name="Murat C."/>
            <person name="Nolan M."/>
            <person name="Ohm R.A."/>
            <person name="Pangilinan J."/>
            <person name="Pereira M.F."/>
            <person name="Perotto S."/>
            <person name="Peter M."/>
            <person name="Pfister S."/>
            <person name="Riley R."/>
            <person name="Sitrit Y."/>
            <person name="Stielow J.B."/>
            <person name="Szollosi G."/>
            <person name="Zifcakova L."/>
            <person name="Stursova M."/>
            <person name="Spatafora J.W."/>
            <person name="Tedersoo L."/>
            <person name="Vaario L.M."/>
            <person name="Yamada A."/>
            <person name="Yan M."/>
            <person name="Wang P."/>
            <person name="Xu J."/>
            <person name="Bruns T."/>
            <person name="Baldrian P."/>
            <person name="Vilgalys R."/>
            <person name="Dunand C."/>
            <person name="Henrissat B."/>
            <person name="Grigoriev I.V."/>
            <person name="Hibbett D."/>
            <person name="Nagy L.G."/>
            <person name="Martin F.M."/>
        </authorList>
    </citation>
    <scope>NUCLEOTIDE SEQUENCE</scope>
    <source>
        <strain evidence="2">UH-Tt-Lm1</strain>
    </source>
</reference>
<feature type="compositionally biased region" description="Basic residues" evidence="1">
    <location>
        <begin position="1"/>
        <end position="10"/>
    </location>
</feature>
<keyword evidence="3" id="KW-1185">Reference proteome</keyword>
<gene>
    <name evidence="2" type="ORF">BJ322DRAFT_1108651</name>
</gene>
<name>A0A9P6HED7_9AGAM</name>
<evidence type="ECO:0000313" key="2">
    <source>
        <dbReference type="EMBL" id="KAF9785192.1"/>
    </source>
</evidence>
<feature type="region of interest" description="Disordered" evidence="1">
    <location>
        <begin position="158"/>
        <end position="186"/>
    </location>
</feature>
<evidence type="ECO:0000256" key="1">
    <source>
        <dbReference type="SAM" id="MobiDB-lite"/>
    </source>
</evidence>
<comment type="caution">
    <text evidence="2">The sequence shown here is derived from an EMBL/GenBank/DDBJ whole genome shotgun (WGS) entry which is preliminary data.</text>
</comment>
<dbReference type="OrthoDB" id="10440087at2759"/>
<feature type="compositionally biased region" description="Pro residues" evidence="1">
    <location>
        <begin position="85"/>
        <end position="96"/>
    </location>
</feature>
<feature type="compositionally biased region" description="Low complexity" evidence="1">
    <location>
        <begin position="44"/>
        <end position="70"/>
    </location>
</feature>
<dbReference type="Proteomes" id="UP000736335">
    <property type="component" value="Unassembled WGS sequence"/>
</dbReference>
<dbReference type="AlphaFoldDB" id="A0A9P6HED7"/>
<dbReference type="EMBL" id="WIUZ02000007">
    <property type="protein sequence ID" value="KAF9785192.1"/>
    <property type="molecule type" value="Genomic_DNA"/>
</dbReference>
<proteinExistence type="predicted"/>
<reference evidence="2" key="2">
    <citation type="submission" date="2020-11" db="EMBL/GenBank/DDBJ databases">
        <authorList>
            <consortium name="DOE Joint Genome Institute"/>
            <person name="Kuo A."/>
            <person name="Miyauchi S."/>
            <person name="Kiss E."/>
            <person name="Drula E."/>
            <person name="Kohler A."/>
            <person name="Sanchez-Garcia M."/>
            <person name="Andreopoulos B."/>
            <person name="Barry K.W."/>
            <person name="Bonito G."/>
            <person name="Buee M."/>
            <person name="Carver A."/>
            <person name="Chen C."/>
            <person name="Cichocki N."/>
            <person name="Clum A."/>
            <person name="Culley D."/>
            <person name="Crous P.W."/>
            <person name="Fauchery L."/>
            <person name="Girlanda M."/>
            <person name="Hayes R."/>
            <person name="Keri Z."/>
            <person name="Labutti K."/>
            <person name="Lipzen A."/>
            <person name="Lombard V."/>
            <person name="Magnuson J."/>
            <person name="Maillard F."/>
            <person name="Morin E."/>
            <person name="Murat C."/>
            <person name="Nolan M."/>
            <person name="Ohm R."/>
            <person name="Pangilinan J."/>
            <person name="Pereira M."/>
            <person name="Perotto S."/>
            <person name="Peter M."/>
            <person name="Riley R."/>
            <person name="Sitrit Y."/>
            <person name="Stielow B."/>
            <person name="Szollosi G."/>
            <person name="Zifcakova L."/>
            <person name="Stursova M."/>
            <person name="Spatafora J.W."/>
            <person name="Tedersoo L."/>
            <person name="Vaario L.-M."/>
            <person name="Yamada A."/>
            <person name="Yan M."/>
            <person name="Wang P."/>
            <person name="Xu J."/>
            <person name="Bruns T."/>
            <person name="Baldrian P."/>
            <person name="Vilgalys R."/>
            <person name="Henrissat B."/>
            <person name="Grigoriev I.V."/>
            <person name="Hibbett D."/>
            <person name="Nagy L.G."/>
            <person name="Martin F.M."/>
        </authorList>
    </citation>
    <scope>NUCLEOTIDE SEQUENCE</scope>
    <source>
        <strain evidence="2">UH-Tt-Lm1</strain>
    </source>
</reference>
<evidence type="ECO:0000313" key="3">
    <source>
        <dbReference type="Proteomes" id="UP000736335"/>
    </source>
</evidence>
<protein>
    <submittedName>
        <fullName evidence="2">Uncharacterized protein</fullName>
    </submittedName>
</protein>
<accession>A0A9P6HED7</accession>
<sequence length="384" mass="41482">MHRASTRYTKRSSSNKTKQGPGQYPDALQVGEGGDLRRKILQRTHSIASRSTSNSSATTTSSGGMTKSRSPGLESYYMPAFLSPPRCPPSTLPPSPSKGHFPSPGPLSSSPLQNHHRYSFYPSPKQVPNAPTPSSKDREREDVDITDYYSESIRMRGLSANPFGDLPNSPSPSPSPSGAGKREETDSVKDLDFGLQILLARQLFGTNGVPVIQRDRDQNSLNSTFGSAGGRSHVHPGDGDIGEGFPINPGSDRPRGVSYNMSFGKGYAGARDNASVDGFDISSGFSTAEIQRQPTDAVKLSRNVLEALSPPADDWNFTNSSNSISDSPYEADICDVELTSLTPRVGCENTFTNFTPPHAFDAFPSIRSPPYRIRTVTQLPTGMF</sequence>
<organism evidence="2 3">
    <name type="scientific">Thelephora terrestris</name>
    <dbReference type="NCBI Taxonomy" id="56493"/>
    <lineage>
        <taxon>Eukaryota</taxon>
        <taxon>Fungi</taxon>
        <taxon>Dikarya</taxon>
        <taxon>Basidiomycota</taxon>
        <taxon>Agaricomycotina</taxon>
        <taxon>Agaricomycetes</taxon>
        <taxon>Thelephorales</taxon>
        <taxon>Thelephoraceae</taxon>
        <taxon>Thelephora</taxon>
    </lineage>
</organism>